<evidence type="ECO:0000259" key="9">
    <source>
        <dbReference type="PROSITE" id="PS50929"/>
    </source>
</evidence>
<keyword evidence="3" id="KW-0547">Nucleotide-binding</keyword>
<dbReference type="InterPro" id="IPR011527">
    <property type="entry name" value="ABC1_TM_dom"/>
</dbReference>
<dbReference type="Proteomes" id="UP001500851">
    <property type="component" value="Unassembled WGS sequence"/>
</dbReference>
<dbReference type="SUPFAM" id="SSF52540">
    <property type="entry name" value="P-loop containing nucleoside triphosphate hydrolases"/>
    <property type="match status" value="1"/>
</dbReference>
<feature type="transmembrane region" description="Helical" evidence="7">
    <location>
        <begin position="252"/>
        <end position="273"/>
    </location>
</feature>
<dbReference type="InterPro" id="IPR003593">
    <property type="entry name" value="AAA+_ATPase"/>
</dbReference>
<dbReference type="Gene3D" id="3.40.50.300">
    <property type="entry name" value="P-loop containing nucleotide triphosphate hydrolases"/>
    <property type="match status" value="1"/>
</dbReference>
<dbReference type="Pfam" id="PF00005">
    <property type="entry name" value="ABC_tran"/>
    <property type="match status" value="1"/>
</dbReference>
<keyword evidence="11" id="KW-1185">Reference proteome</keyword>
<dbReference type="PROSITE" id="PS50893">
    <property type="entry name" value="ABC_TRANSPORTER_2"/>
    <property type="match status" value="1"/>
</dbReference>
<evidence type="ECO:0000256" key="5">
    <source>
        <dbReference type="ARBA" id="ARBA00022989"/>
    </source>
</evidence>
<dbReference type="InterPro" id="IPR036640">
    <property type="entry name" value="ABC1_TM_sf"/>
</dbReference>
<feature type="transmembrane region" description="Helical" evidence="7">
    <location>
        <begin position="167"/>
        <end position="187"/>
    </location>
</feature>
<dbReference type="Pfam" id="PF00664">
    <property type="entry name" value="ABC_membrane"/>
    <property type="match status" value="1"/>
</dbReference>
<sequence>MTRALPVASARKTARASMGLLLRDPWRLAAATLLLAAGAAAGLLVPWLLGSLVDAVIAGRDALELALRCAALLGSGAVAAGLEWGGGVLLVGCLQRALARLREDVFAAALSIDLGRVEEAGSGDIVARVTGDVEAVTDAVSGVLPRFLQAGFTIVLTAVGLTSVDPWLALGALLAVPIQVWITVRFLRRSRPIYTRLRREEALRGQVIIDSVAGADTVRAHRLQQDRLGRIAEASLRAVETQRDAARARNRFVGGLNLAEFVGLGAVLAIGFVRAGAGALSIGGVTAGALFFHRLFGPIGGLLGSIDDLQRALAGLERLVGVQQLAGGGVGAGGGSLPGRSVRPIEDATIRIESASYRYPGARADALSGVSLVIPAGSTLALVGASGSGKSTLGRLIAGIGGPGSGTVRVGGAPAETASLPGRGGSAARPAVLLVTQESHLFGGTVADNLRLADPGADDGQLAAALRRVGRDPGTLPDGLGTVPEPDHLLLQQIALARVLLADPAVVVLDEATAHAGPDGVLEDALREVGRGRTSIVIAHRLTQALDADRVAVLEGGALVECAPPSELLDRSDGHFARLWRAWSG</sequence>
<feature type="domain" description="ABC transporter" evidence="8">
    <location>
        <begin position="350"/>
        <end position="581"/>
    </location>
</feature>
<keyword evidence="4 10" id="KW-0067">ATP-binding</keyword>
<feature type="domain" description="ABC transmembrane type-1" evidence="9">
    <location>
        <begin position="29"/>
        <end position="311"/>
    </location>
</feature>
<comment type="subcellular location">
    <subcellularLocation>
        <location evidence="1">Cell membrane</location>
        <topology evidence="1">Multi-pass membrane protein</topology>
    </subcellularLocation>
</comment>
<dbReference type="InterPro" id="IPR003439">
    <property type="entry name" value="ABC_transporter-like_ATP-bd"/>
</dbReference>
<evidence type="ECO:0000256" key="1">
    <source>
        <dbReference type="ARBA" id="ARBA00004651"/>
    </source>
</evidence>
<comment type="caution">
    <text evidence="10">The sequence shown here is derived from an EMBL/GenBank/DDBJ whole genome shotgun (WGS) entry which is preliminary data.</text>
</comment>
<evidence type="ECO:0000313" key="10">
    <source>
        <dbReference type="EMBL" id="GAA1782450.1"/>
    </source>
</evidence>
<dbReference type="PANTHER" id="PTHR43394:SF1">
    <property type="entry name" value="ATP-BINDING CASSETTE SUB-FAMILY B MEMBER 10, MITOCHONDRIAL"/>
    <property type="match status" value="1"/>
</dbReference>
<dbReference type="RefSeq" id="WP_344029898.1">
    <property type="nucleotide sequence ID" value="NZ_BAAAOB010000001.1"/>
</dbReference>
<evidence type="ECO:0000259" key="8">
    <source>
        <dbReference type="PROSITE" id="PS50893"/>
    </source>
</evidence>
<keyword evidence="2 7" id="KW-0812">Transmembrane</keyword>
<protein>
    <submittedName>
        <fullName evidence="10">ABC transporter ATP-binding protein</fullName>
    </submittedName>
</protein>
<dbReference type="CDD" id="cd07346">
    <property type="entry name" value="ABC_6TM_exporters"/>
    <property type="match status" value="1"/>
</dbReference>
<feature type="transmembrane region" description="Helical" evidence="7">
    <location>
        <begin position="143"/>
        <end position="161"/>
    </location>
</feature>
<dbReference type="SMART" id="SM00382">
    <property type="entry name" value="AAA"/>
    <property type="match status" value="1"/>
</dbReference>
<dbReference type="Gene3D" id="1.20.1560.10">
    <property type="entry name" value="ABC transporter type 1, transmembrane domain"/>
    <property type="match status" value="1"/>
</dbReference>
<evidence type="ECO:0000313" key="11">
    <source>
        <dbReference type="Proteomes" id="UP001500851"/>
    </source>
</evidence>
<dbReference type="SUPFAM" id="SSF90123">
    <property type="entry name" value="ABC transporter transmembrane region"/>
    <property type="match status" value="1"/>
</dbReference>
<evidence type="ECO:0000256" key="3">
    <source>
        <dbReference type="ARBA" id="ARBA00022741"/>
    </source>
</evidence>
<evidence type="ECO:0000256" key="4">
    <source>
        <dbReference type="ARBA" id="ARBA00022840"/>
    </source>
</evidence>
<proteinExistence type="predicted"/>
<evidence type="ECO:0000256" key="6">
    <source>
        <dbReference type="ARBA" id="ARBA00023136"/>
    </source>
</evidence>
<reference evidence="10 11" key="1">
    <citation type="journal article" date="2019" name="Int. J. Syst. Evol. Microbiol.">
        <title>The Global Catalogue of Microorganisms (GCM) 10K type strain sequencing project: providing services to taxonomists for standard genome sequencing and annotation.</title>
        <authorList>
            <consortium name="The Broad Institute Genomics Platform"/>
            <consortium name="The Broad Institute Genome Sequencing Center for Infectious Disease"/>
            <person name="Wu L."/>
            <person name="Ma J."/>
        </authorList>
    </citation>
    <scope>NUCLEOTIDE SEQUENCE [LARGE SCALE GENOMIC DNA]</scope>
    <source>
        <strain evidence="10 11">JCM 14736</strain>
    </source>
</reference>
<feature type="transmembrane region" description="Helical" evidence="7">
    <location>
        <begin position="65"/>
        <end position="92"/>
    </location>
</feature>
<evidence type="ECO:0000256" key="2">
    <source>
        <dbReference type="ARBA" id="ARBA00022692"/>
    </source>
</evidence>
<dbReference type="EMBL" id="BAAAOB010000001">
    <property type="protein sequence ID" value="GAA1782450.1"/>
    <property type="molecule type" value="Genomic_DNA"/>
</dbReference>
<organism evidence="10 11">
    <name type="scientific">Leucobacter iarius</name>
    <dbReference type="NCBI Taxonomy" id="333963"/>
    <lineage>
        <taxon>Bacteria</taxon>
        <taxon>Bacillati</taxon>
        <taxon>Actinomycetota</taxon>
        <taxon>Actinomycetes</taxon>
        <taxon>Micrococcales</taxon>
        <taxon>Microbacteriaceae</taxon>
        <taxon>Leucobacter</taxon>
    </lineage>
</organism>
<dbReference type="InterPro" id="IPR027417">
    <property type="entry name" value="P-loop_NTPase"/>
</dbReference>
<accession>A0ABN2LB90</accession>
<dbReference type="PANTHER" id="PTHR43394">
    <property type="entry name" value="ATP-DEPENDENT PERMEASE MDL1, MITOCHONDRIAL"/>
    <property type="match status" value="1"/>
</dbReference>
<keyword evidence="6 7" id="KW-0472">Membrane</keyword>
<evidence type="ECO:0000256" key="7">
    <source>
        <dbReference type="SAM" id="Phobius"/>
    </source>
</evidence>
<dbReference type="InterPro" id="IPR039421">
    <property type="entry name" value="Type_1_exporter"/>
</dbReference>
<dbReference type="GO" id="GO:0005524">
    <property type="term" value="F:ATP binding"/>
    <property type="evidence" value="ECO:0007669"/>
    <property type="project" value="UniProtKB-KW"/>
</dbReference>
<gene>
    <name evidence="10" type="ORF">GCM10009768_09200</name>
</gene>
<dbReference type="PROSITE" id="PS50929">
    <property type="entry name" value="ABC_TM1F"/>
    <property type="match status" value="1"/>
</dbReference>
<keyword evidence="5 7" id="KW-1133">Transmembrane helix</keyword>
<name>A0ABN2LB90_9MICO</name>